<name>A0ABV7HBA7_9GAMM</name>
<reference evidence="4" key="1">
    <citation type="journal article" date="2019" name="Int. J. Syst. Evol. Microbiol.">
        <title>The Global Catalogue of Microorganisms (GCM) 10K type strain sequencing project: providing services to taxonomists for standard genome sequencing and annotation.</title>
        <authorList>
            <consortium name="The Broad Institute Genomics Platform"/>
            <consortium name="The Broad Institute Genome Sequencing Center for Infectious Disease"/>
            <person name="Wu L."/>
            <person name="Ma J."/>
        </authorList>
    </citation>
    <scope>NUCLEOTIDE SEQUENCE [LARGE SCALE GENOMIC DNA]</scope>
    <source>
        <strain evidence="4">KCTC 52438</strain>
    </source>
</reference>
<dbReference type="InterPro" id="IPR035923">
    <property type="entry name" value="TT1751-like_sf"/>
</dbReference>
<evidence type="ECO:0000313" key="3">
    <source>
        <dbReference type="EMBL" id="MFC3151082.1"/>
    </source>
</evidence>
<evidence type="ECO:0000259" key="2">
    <source>
        <dbReference type="Pfam" id="PF03625"/>
    </source>
</evidence>
<dbReference type="EMBL" id="JBHRSZ010000004">
    <property type="protein sequence ID" value="MFC3151082.1"/>
    <property type="molecule type" value="Genomic_DNA"/>
</dbReference>
<sequence>MIKHIAIVIISSLLSTMAIASDSLISLKSAHSVTETANRFESLLKEKGLTVFTRINHQENAENINQKLAPTQVIIFGNPKVGTPLMQCSKTVAIDLPQKALIWQDQQQQVWLSFNNPDYLKARHNIQGCEKVLTKIFGVLTKLGQAATK</sequence>
<feature type="signal peptide" evidence="1">
    <location>
        <begin position="1"/>
        <end position="20"/>
    </location>
</feature>
<evidence type="ECO:0000313" key="4">
    <source>
        <dbReference type="Proteomes" id="UP001595476"/>
    </source>
</evidence>
<accession>A0ABV7HBA7</accession>
<keyword evidence="1" id="KW-0732">Signal</keyword>
<dbReference type="SUPFAM" id="SSF103247">
    <property type="entry name" value="TT1751-like"/>
    <property type="match status" value="1"/>
</dbReference>
<comment type="caution">
    <text evidence="3">The sequence shown here is derived from an EMBL/GenBank/DDBJ whole genome shotgun (WGS) entry which is preliminary data.</text>
</comment>
<dbReference type="PANTHER" id="PTHR38342">
    <property type="entry name" value="SLR5037 PROTEIN"/>
    <property type="match status" value="1"/>
</dbReference>
<feature type="domain" description="DUF302" evidence="2">
    <location>
        <begin position="55"/>
        <end position="117"/>
    </location>
</feature>
<dbReference type="Proteomes" id="UP001595476">
    <property type="component" value="Unassembled WGS sequence"/>
</dbReference>
<gene>
    <name evidence="3" type="ORF">ACFOEK_08585</name>
</gene>
<dbReference type="Gene3D" id="3.30.310.70">
    <property type="entry name" value="TT1751-like domain"/>
    <property type="match status" value="1"/>
</dbReference>
<dbReference type="PANTHER" id="PTHR38342:SF2">
    <property type="entry name" value="INNER MEMBRANE OR EXPORTED"/>
    <property type="match status" value="1"/>
</dbReference>
<dbReference type="RefSeq" id="WP_386719188.1">
    <property type="nucleotide sequence ID" value="NZ_JBHRSZ010000004.1"/>
</dbReference>
<proteinExistence type="predicted"/>
<dbReference type="CDD" id="cd14797">
    <property type="entry name" value="DUF302"/>
    <property type="match status" value="1"/>
</dbReference>
<protein>
    <submittedName>
        <fullName evidence="3">DUF302 domain-containing protein</fullName>
    </submittedName>
</protein>
<keyword evidence="4" id="KW-1185">Reference proteome</keyword>
<dbReference type="Pfam" id="PF03625">
    <property type="entry name" value="DUF302"/>
    <property type="match status" value="1"/>
</dbReference>
<feature type="chain" id="PRO_5047381079" evidence="1">
    <location>
        <begin position="21"/>
        <end position="149"/>
    </location>
</feature>
<organism evidence="3 4">
    <name type="scientific">Litoribrevibacter euphylliae</name>
    <dbReference type="NCBI Taxonomy" id="1834034"/>
    <lineage>
        <taxon>Bacteria</taxon>
        <taxon>Pseudomonadati</taxon>
        <taxon>Pseudomonadota</taxon>
        <taxon>Gammaproteobacteria</taxon>
        <taxon>Oceanospirillales</taxon>
        <taxon>Oceanospirillaceae</taxon>
        <taxon>Litoribrevibacter</taxon>
    </lineage>
</organism>
<evidence type="ECO:0000256" key="1">
    <source>
        <dbReference type="SAM" id="SignalP"/>
    </source>
</evidence>
<dbReference type="InterPro" id="IPR005180">
    <property type="entry name" value="DUF302"/>
</dbReference>